<feature type="disulfide bond" evidence="9">
    <location>
        <begin position="59"/>
        <end position="66"/>
    </location>
</feature>
<keyword evidence="13" id="KW-1185">Reference proteome</keyword>
<dbReference type="InterPro" id="IPR008427">
    <property type="entry name" value="Extracellular_membr_CFEM_dom"/>
</dbReference>
<dbReference type="GO" id="GO:0046872">
    <property type="term" value="F:metal ion binding"/>
    <property type="evidence" value="ECO:0007669"/>
    <property type="project" value="UniProtKB-UniRule"/>
</dbReference>
<feature type="signal peptide" evidence="10">
    <location>
        <begin position="1"/>
        <end position="21"/>
    </location>
</feature>
<organism evidence="12 13">
    <name type="scientific">Clonostachys rhizophaga</name>
    <dbReference type="NCBI Taxonomy" id="160324"/>
    <lineage>
        <taxon>Eukaryota</taxon>
        <taxon>Fungi</taxon>
        <taxon>Dikarya</taxon>
        <taxon>Ascomycota</taxon>
        <taxon>Pezizomycotina</taxon>
        <taxon>Sordariomycetes</taxon>
        <taxon>Hypocreomycetidae</taxon>
        <taxon>Hypocreales</taxon>
        <taxon>Bionectriaceae</taxon>
        <taxon>Clonostachys</taxon>
    </lineage>
</organism>
<evidence type="ECO:0000256" key="2">
    <source>
        <dbReference type="ARBA" id="ARBA00004613"/>
    </source>
</evidence>
<keyword evidence="8" id="KW-0449">Lipoprotein</keyword>
<evidence type="ECO:0000256" key="1">
    <source>
        <dbReference type="ARBA" id="ARBA00004589"/>
    </source>
</evidence>
<keyword evidence="9" id="KW-0479">Metal-binding</keyword>
<keyword evidence="5" id="KW-0325">Glycoprotein</keyword>
<evidence type="ECO:0000259" key="11">
    <source>
        <dbReference type="PROSITE" id="PS52012"/>
    </source>
</evidence>
<evidence type="ECO:0000256" key="3">
    <source>
        <dbReference type="ARBA" id="ARBA00010031"/>
    </source>
</evidence>
<evidence type="ECO:0000313" key="13">
    <source>
        <dbReference type="Proteomes" id="UP000696573"/>
    </source>
</evidence>
<evidence type="ECO:0000313" key="12">
    <source>
        <dbReference type="EMBL" id="CAH0033793.1"/>
    </source>
</evidence>
<gene>
    <name evidence="12" type="ORF">CRHIZ90672A_00006750</name>
</gene>
<sequence length="154" mass="15670">MAFRSVVLLSIGLALASSASATSTTSSTATATSPLPSLVNQMPGCAMHCFPQVGKEIGCDTSDLKCLCEDTLVFKAHMGTCLLVKCSNSEYSVGLEVATDICLAMVAKPDASAVKSAASVIKSESAEPTSESAAIRKGHGVYMAGIAALAAYSL</sequence>
<dbReference type="OrthoDB" id="5419772at2759"/>
<accession>A0A9N9YR03</accession>
<feature type="binding site" description="axial binding residue" evidence="9">
    <location>
        <position position="63"/>
    </location>
    <ligand>
        <name>heme</name>
        <dbReference type="ChEBI" id="CHEBI:30413"/>
    </ligand>
    <ligandPart>
        <name>Fe</name>
        <dbReference type="ChEBI" id="CHEBI:18248"/>
    </ligandPart>
</feature>
<evidence type="ECO:0000256" key="7">
    <source>
        <dbReference type="ARBA" id="ARBA00023157"/>
    </source>
</evidence>
<proteinExistence type="inferred from homology"/>
<evidence type="ECO:0000256" key="8">
    <source>
        <dbReference type="ARBA" id="ARBA00023288"/>
    </source>
</evidence>
<evidence type="ECO:0000256" key="6">
    <source>
        <dbReference type="ARBA" id="ARBA00022729"/>
    </source>
</evidence>
<evidence type="ECO:0000256" key="10">
    <source>
        <dbReference type="SAM" id="SignalP"/>
    </source>
</evidence>
<comment type="caution">
    <text evidence="9">Lacks conserved residue(s) required for the propagation of feature annotation.</text>
</comment>
<dbReference type="Proteomes" id="UP000696573">
    <property type="component" value="Unassembled WGS sequence"/>
</dbReference>
<evidence type="ECO:0000256" key="5">
    <source>
        <dbReference type="ARBA" id="ARBA00022622"/>
    </source>
</evidence>
<keyword evidence="9" id="KW-0408">Iron</keyword>
<feature type="domain" description="CFEM" evidence="11">
    <location>
        <begin position="17"/>
        <end position="129"/>
    </location>
</feature>
<name>A0A9N9YR03_9HYPO</name>
<feature type="chain" id="PRO_5040250524" description="CFEM domain-containing protein" evidence="10">
    <location>
        <begin position="22"/>
        <end position="154"/>
    </location>
</feature>
<dbReference type="SMART" id="SM00747">
    <property type="entry name" value="CFEM"/>
    <property type="match status" value="1"/>
</dbReference>
<keyword evidence="4" id="KW-0964">Secreted</keyword>
<dbReference type="EMBL" id="CABFNQ020000748">
    <property type="protein sequence ID" value="CAH0033793.1"/>
    <property type="molecule type" value="Genomic_DNA"/>
</dbReference>
<keyword evidence="6 10" id="KW-0732">Signal</keyword>
<comment type="subcellular location">
    <subcellularLocation>
        <location evidence="1">Membrane</location>
        <topology evidence="1">Lipid-anchor</topology>
        <topology evidence="1">GPI-anchor</topology>
    </subcellularLocation>
    <subcellularLocation>
        <location evidence="2">Secreted</location>
    </subcellularLocation>
</comment>
<protein>
    <recommendedName>
        <fullName evidence="11">CFEM domain-containing protein</fullName>
    </recommendedName>
</protein>
<dbReference type="Pfam" id="PF05730">
    <property type="entry name" value="CFEM"/>
    <property type="match status" value="1"/>
</dbReference>
<evidence type="ECO:0000256" key="9">
    <source>
        <dbReference type="PROSITE-ProRule" id="PRU01356"/>
    </source>
</evidence>
<keyword evidence="5" id="KW-0336">GPI-anchor</keyword>
<dbReference type="PROSITE" id="PS52012">
    <property type="entry name" value="CFEM"/>
    <property type="match status" value="1"/>
</dbReference>
<comment type="caution">
    <text evidence="12">The sequence shown here is derived from an EMBL/GenBank/DDBJ whole genome shotgun (WGS) entry which is preliminary data.</text>
</comment>
<dbReference type="GO" id="GO:0005576">
    <property type="term" value="C:extracellular region"/>
    <property type="evidence" value="ECO:0007669"/>
    <property type="project" value="UniProtKB-SubCell"/>
</dbReference>
<comment type="similarity">
    <text evidence="3">Belongs to the RBT5 family.</text>
</comment>
<evidence type="ECO:0000256" key="4">
    <source>
        <dbReference type="ARBA" id="ARBA00022525"/>
    </source>
</evidence>
<keyword evidence="9" id="KW-0349">Heme</keyword>
<dbReference type="GO" id="GO:0098552">
    <property type="term" value="C:side of membrane"/>
    <property type="evidence" value="ECO:0007669"/>
    <property type="project" value="UniProtKB-KW"/>
</dbReference>
<keyword evidence="7 9" id="KW-1015">Disulfide bond</keyword>
<keyword evidence="5" id="KW-0472">Membrane</keyword>
<dbReference type="AlphaFoldDB" id="A0A9N9YR03"/>
<reference evidence="12" key="1">
    <citation type="submission" date="2021-10" db="EMBL/GenBank/DDBJ databases">
        <authorList>
            <person name="Piombo E."/>
        </authorList>
    </citation>
    <scope>NUCLEOTIDE SEQUENCE</scope>
</reference>